<feature type="transmembrane region" description="Helical" evidence="5">
    <location>
        <begin position="194"/>
        <end position="220"/>
    </location>
</feature>
<feature type="transmembrane region" description="Helical" evidence="5">
    <location>
        <begin position="232"/>
        <end position="260"/>
    </location>
</feature>
<dbReference type="InterPro" id="IPR051533">
    <property type="entry name" value="WaaL-like"/>
</dbReference>
<evidence type="ECO:0000259" key="6">
    <source>
        <dbReference type="Pfam" id="PF04932"/>
    </source>
</evidence>
<feature type="domain" description="O-antigen ligase-related" evidence="6">
    <location>
        <begin position="192"/>
        <end position="329"/>
    </location>
</feature>
<feature type="transmembrane region" description="Helical" evidence="5">
    <location>
        <begin position="155"/>
        <end position="173"/>
    </location>
</feature>
<evidence type="ECO:0000313" key="8">
    <source>
        <dbReference type="Proteomes" id="UP000184334"/>
    </source>
</evidence>
<proteinExistence type="predicted"/>
<dbReference type="GO" id="GO:0016874">
    <property type="term" value="F:ligase activity"/>
    <property type="evidence" value="ECO:0007669"/>
    <property type="project" value="UniProtKB-KW"/>
</dbReference>
<keyword evidence="7" id="KW-0436">Ligase</keyword>
<dbReference type="GO" id="GO:0016020">
    <property type="term" value="C:membrane"/>
    <property type="evidence" value="ECO:0007669"/>
    <property type="project" value="UniProtKB-SubCell"/>
</dbReference>
<accession>A0A1M4Y4A5</accession>
<dbReference type="RefSeq" id="WP_072865208.1">
    <property type="nucleotide sequence ID" value="NZ_FQUI01000027.1"/>
</dbReference>
<dbReference type="OrthoDB" id="9806320at2"/>
<dbReference type="EMBL" id="FQUI01000027">
    <property type="protein sequence ID" value="SHF00519.1"/>
    <property type="molecule type" value="Genomic_DNA"/>
</dbReference>
<comment type="subcellular location">
    <subcellularLocation>
        <location evidence="1">Membrane</location>
        <topology evidence="1">Multi-pass membrane protein</topology>
    </subcellularLocation>
</comment>
<evidence type="ECO:0000256" key="1">
    <source>
        <dbReference type="ARBA" id="ARBA00004141"/>
    </source>
</evidence>
<name>A0A1M4Y4A5_MARH1</name>
<feature type="transmembrane region" description="Helical" evidence="5">
    <location>
        <begin position="29"/>
        <end position="46"/>
    </location>
</feature>
<evidence type="ECO:0000313" key="7">
    <source>
        <dbReference type="EMBL" id="SHF00519.1"/>
    </source>
</evidence>
<feature type="transmembrane region" description="Helical" evidence="5">
    <location>
        <begin position="116"/>
        <end position="135"/>
    </location>
</feature>
<keyword evidence="8" id="KW-1185">Reference proteome</keyword>
<dbReference type="Proteomes" id="UP000184334">
    <property type="component" value="Unassembled WGS sequence"/>
</dbReference>
<dbReference type="AlphaFoldDB" id="A0A1M4Y4A5"/>
<sequence>MNFSLLNFFIYVSLLFISADRISINLPIGNVRIVQFFLIIAFIILFSKINIKIEKENAFIFLILVFYFFINIIFSYNKLRTISYLIWIIYNYIFIFLLFSNYIYNFKFENFEKRFLLIYRIISYYVFIQFFFGLLGISDPFFGTNFTFGVPRPYIWMYEPSYLATYLTPYFIYSNYNFLINKDMDYSKDSKISTFALIFTTSTSGYLLMLLFALFIFSYYLINLKIKKVFKILSYLVIILLFVIVLSLIFVPELFNYFFLRLFKLGIRASAPERVSKWFETLRVIKDNFLIGVGAGAYGTYVSNNIKDVASNITLEIMAELGFYGFFIISILLIQIFKPLFFSIQIRKEKKLMALFWSIIFLIIILQSNQNYLRLYLWAQISYFYGYILMLKEKYQ</sequence>
<dbReference type="PANTHER" id="PTHR37422">
    <property type="entry name" value="TEICHURONIC ACID BIOSYNTHESIS PROTEIN TUAE"/>
    <property type="match status" value="1"/>
</dbReference>
<keyword evidence="4 5" id="KW-0472">Membrane</keyword>
<evidence type="ECO:0000256" key="5">
    <source>
        <dbReference type="SAM" id="Phobius"/>
    </source>
</evidence>
<feature type="transmembrane region" description="Helical" evidence="5">
    <location>
        <begin position="352"/>
        <end position="369"/>
    </location>
</feature>
<organism evidence="7 8">
    <name type="scientific">Marinitoga hydrogenitolerans (strain DSM 16785 / JCM 12826 / AT1271)</name>
    <dbReference type="NCBI Taxonomy" id="1122195"/>
    <lineage>
        <taxon>Bacteria</taxon>
        <taxon>Thermotogati</taxon>
        <taxon>Thermotogota</taxon>
        <taxon>Thermotogae</taxon>
        <taxon>Petrotogales</taxon>
        <taxon>Petrotogaceae</taxon>
        <taxon>Marinitoga</taxon>
    </lineage>
</organism>
<protein>
    <submittedName>
        <fullName evidence="7">O-antigen ligase like membrane protein</fullName>
    </submittedName>
</protein>
<reference evidence="7" key="1">
    <citation type="submission" date="2016-11" db="EMBL/GenBank/DDBJ databases">
        <authorList>
            <person name="Varghese N."/>
            <person name="Submissions S."/>
        </authorList>
    </citation>
    <scope>NUCLEOTIDE SEQUENCE [LARGE SCALE GENOMIC DNA]</scope>
    <source>
        <strain evidence="7">DSM 16785</strain>
    </source>
</reference>
<feature type="transmembrane region" description="Helical" evidence="5">
    <location>
        <begin position="281"/>
        <end position="301"/>
    </location>
</feature>
<evidence type="ECO:0000256" key="3">
    <source>
        <dbReference type="ARBA" id="ARBA00022989"/>
    </source>
</evidence>
<comment type="caution">
    <text evidence="7">The sequence shown here is derived from an EMBL/GenBank/DDBJ whole genome shotgun (WGS) entry which is preliminary data.</text>
</comment>
<dbReference type="InterPro" id="IPR007016">
    <property type="entry name" value="O-antigen_ligase-rel_domated"/>
</dbReference>
<dbReference type="STRING" id="1122195.SAMN02745164_01591"/>
<dbReference type="Pfam" id="PF04932">
    <property type="entry name" value="Wzy_C"/>
    <property type="match status" value="1"/>
</dbReference>
<keyword evidence="2 5" id="KW-0812">Transmembrane</keyword>
<feature type="transmembrane region" description="Helical" evidence="5">
    <location>
        <begin position="375"/>
        <end position="391"/>
    </location>
</feature>
<dbReference type="PANTHER" id="PTHR37422:SF17">
    <property type="entry name" value="O-ANTIGEN LIGASE"/>
    <property type="match status" value="1"/>
</dbReference>
<feature type="transmembrane region" description="Helical" evidence="5">
    <location>
        <begin position="58"/>
        <end position="76"/>
    </location>
</feature>
<evidence type="ECO:0000256" key="4">
    <source>
        <dbReference type="ARBA" id="ARBA00023136"/>
    </source>
</evidence>
<feature type="transmembrane region" description="Helical" evidence="5">
    <location>
        <begin position="321"/>
        <end position="340"/>
    </location>
</feature>
<keyword evidence="3 5" id="KW-1133">Transmembrane helix</keyword>
<gene>
    <name evidence="7" type="ORF">SAMN02745164_01591</name>
</gene>
<feature type="transmembrane region" description="Helical" evidence="5">
    <location>
        <begin position="82"/>
        <end position="104"/>
    </location>
</feature>
<evidence type="ECO:0000256" key="2">
    <source>
        <dbReference type="ARBA" id="ARBA00022692"/>
    </source>
</evidence>